<dbReference type="AlphaFoldDB" id="A0AAD7S0M7"/>
<name>A0AAD7S0M7_9TELE</name>
<feature type="region of interest" description="Disordered" evidence="1">
    <location>
        <begin position="103"/>
        <end position="134"/>
    </location>
</feature>
<evidence type="ECO:0000256" key="1">
    <source>
        <dbReference type="SAM" id="MobiDB-lite"/>
    </source>
</evidence>
<accession>A0AAD7S0M7</accession>
<organism evidence="2 3">
    <name type="scientific">Aldrovandia affinis</name>
    <dbReference type="NCBI Taxonomy" id="143900"/>
    <lineage>
        <taxon>Eukaryota</taxon>
        <taxon>Metazoa</taxon>
        <taxon>Chordata</taxon>
        <taxon>Craniata</taxon>
        <taxon>Vertebrata</taxon>
        <taxon>Euteleostomi</taxon>
        <taxon>Actinopterygii</taxon>
        <taxon>Neopterygii</taxon>
        <taxon>Teleostei</taxon>
        <taxon>Notacanthiformes</taxon>
        <taxon>Halosauridae</taxon>
        <taxon>Aldrovandia</taxon>
    </lineage>
</organism>
<reference evidence="2" key="1">
    <citation type="journal article" date="2023" name="Science">
        <title>Genome structures resolve the early diversification of teleost fishes.</title>
        <authorList>
            <person name="Parey E."/>
            <person name="Louis A."/>
            <person name="Montfort J."/>
            <person name="Bouchez O."/>
            <person name="Roques C."/>
            <person name="Iampietro C."/>
            <person name="Lluch J."/>
            <person name="Castinel A."/>
            <person name="Donnadieu C."/>
            <person name="Desvignes T."/>
            <person name="Floi Bucao C."/>
            <person name="Jouanno E."/>
            <person name="Wen M."/>
            <person name="Mejri S."/>
            <person name="Dirks R."/>
            <person name="Jansen H."/>
            <person name="Henkel C."/>
            <person name="Chen W.J."/>
            <person name="Zahm M."/>
            <person name="Cabau C."/>
            <person name="Klopp C."/>
            <person name="Thompson A.W."/>
            <person name="Robinson-Rechavi M."/>
            <person name="Braasch I."/>
            <person name="Lecointre G."/>
            <person name="Bobe J."/>
            <person name="Postlethwait J.H."/>
            <person name="Berthelot C."/>
            <person name="Roest Crollius H."/>
            <person name="Guiguen Y."/>
        </authorList>
    </citation>
    <scope>NUCLEOTIDE SEQUENCE</scope>
    <source>
        <strain evidence="2">NC1722</strain>
    </source>
</reference>
<evidence type="ECO:0000313" key="2">
    <source>
        <dbReference type="EMBL" id="KAJ8393622.1"/>
    </source>
</evidence>
<feature type="compositionally biased region" description="Basic residues" evidence="1">
    <location>
        <begin position="123"/>
        <end position="134"/>
    </location>
</feature>
<proteinExistence type="predicted"/>
<comment type="caution">
    <text evidence="2">The sequence shown here is derived from an EMBL/GenBank/DDBJ whole genome shotgun (WGS) entry which is preliminary data.</text>
</comment>
<sequence>MTHRWWILPSAGMKQVFAFLFDLTSLNRFLHWTAVLRGPEEEVTDIVYSKRQQASRADELLDCAPRSPLSSICNEAAMVAGFISNAIQTQGTITPTALSHRQVYSGLQEGAEGPGKKKDTSPKARRHTQSRSHS</sequence>
<dbReference type="EMBL" id="JAINUG010000135">
    <property type="protein sequence ID" value="KAJ8393622.1"/>
    <property type="molecule type" value="Genomic_DNA"/>
</dbReference>
<keyword evidence="3" id="KW-1185">Reference proteome</keyword>
<gene>
    <name evidence="2" type="ORF">AAFF_G00058410</name>
</gene>
<protein>
    <submittedName>
        <fullName evidence="2">Uncharacterized protein</fullName>
    </submittedName>
</protein>
<evidence type="ECO:0000313" key="3">
    <source>
        <dbReference type="Proteomes" id="UP001221898"/>
    </source>
</evidence>
<dbReference type="Proteomes" id="UP001221898">
    <property type="component" value="Unassembled WGS sequence"/>
</dbReference>